<dbReference type="InterPro" id="IPR054202">
    <property type="entry name" value="DUF6907"/>
</dbReference>
<reference evidence="1 2" key="1">
    <citation type="submission" date="2013-06" db="EMBL/GenBank/DDBJ databases">
        <title>The draft sequence of the Mycobacterium elephantis genome.</title>
        <authorList>
            <person name="Pettersson F.B."/>
            <person name="Das S."/>
            <person name="Dasgupta S."/>
            <person name="Bhattacharya A."/>
            <person name="Kirsebom L.A."/>
        </authorList>
    </citation>
    <scope>NUCLEOTIDE SEQUENCE [LARGE SCALE GENOMIC DNA]</scope>
    <source>
        <strain evidence="1 2">DSM 44368</strain>
    </source>
</reference>
<evidence type="ECO:0000313" key="1">
    <source>
        <dbReference type="EMBL" id="RWA17591.1"/>
    </source>
</evidence>
<dbReference type="EMBL" id="ATDN01000034">
    <property type="protein sequence ID" value="RWA17591.1"/>
    <property type="molecule type" value="Genomic_DNA"/>
</dbReference>
<proteinExistence type="predicted"/>
<keyword evidence="2" id="KW-1185">Reference proteome</keyword>
<sequence>MTTLRLVPRFELVPPIVCAPWCEYGDGHPNCFHRDDQSCWSESDYLELELEPVGVDVLGGPYPSRLGVAAHRPGGDAALQVYLHADLVQGGIDVGVHLTAAEARKLAAELVRAAETIEETR</sequence>
<comment type="caution">
    <text evidence="1">The sequence shown here is derived from an EMBL/GenBank/DDBJ whole genome shotgun (WGS) entry which is preliminary data.</text>
</comment>
<dbReference type="Pfam" id="PF21848">
    <property type="entry name" value="DUF6907"/>
    <property type="match status" value="1"/>
</dbReference>
<organism evidence="1 2">
    <name type="scientific">Mycolicibacterium elephantis DSM 44368</name>
    <dbReference type="NCBI Taxonomy" id="1335622"/>
    <lineage>
        <taxon>Bacteria</taxon>
        <taxon>Bacillati</taxon>
        <taxon>Actinomycetota</taxon>
        <taxon>Actinomycetes</taxon>
        <taxon>Mycobacteriales</taxon>
        <taxon>Mycobacteriaceae</taxon>
        <taxon>Mycolicibacterium</taxon>
    </lineage>
</organism>
<protein>
    <submittedName>
        <fullName evidence="1">Uncharacterized protein</fullName>
    </submittedName>
</protein>
<name>A0A439DPV0_9MYCO</name>
<dbReference type="AlphaFoldDB" id="A0A439DPV0"/>
<dbReference type="RefSeq" id="WP_128110173.1">
    <property type="nucleotide sequence ID" value="NZ_ATDN01000034.1"/>
</dbReference>
<accession>A0A439DPV0</accession>
<evidence type="ECO:0000313" key="2">
    <source>
        <dbReference type="Proteomes" id="UP000287177"/>
    </source>
</evidence>
<dbReference type="Proteomes" id="UP000287177">
    <property type="component" value="Unassembled WGS sequence"/>
</dbReference>
<gene>
    <name evidence="1" type="ORF">MELE44368_05445</name>
</gene>